<dbReference type="RefSeq" id="WP_308427965.1">
    <property type="nucleotide sequence ID" value="NZ_VFPO01000001.1"/>
</dbReference>
<dbReference type="InterPro" id="IPR041657">
    <property type="entry name" value="HTH_17"/>
</dbReference>
<evidence type="ECO:0000313" key="3">
    <source>
        <dbReference type="Proteomes" id="UP000316706"/>
    </source>
</evidence>
<dbReference type="EMBL" id="VFPO01000001">
    <property type="protein sequence ID" value="TQM72269.1"/>
    <property type="molecule type" value="Genomic_DNA"/>
</dbReference>
<dbReference type="AlphaFoldDB" id="A0A543INZ4"/>
<protein>
    <submittedName>
        <fullName evidence="2">Excisionase family DNA binding protein</fullName>
    </submittedName>
</protein>
<comment type="caution">
    <text evidence="2">The sequence shown here is derived from an EMBL/GenBank/DDBJ whole genome shotgun (WGS) entry which is preliminary data.</text>
</comment>
<sequence>MTKRPGISPADRLLTVAEAAEYLNTSERFPRRLIEERRIRFVRVGRFVRIPESALREFVASGLVEPVTLRFRSPRRAA</sequence>
<organism evidence="2 3">
    <name type="scientific">Actinomadura hallensis</name>
    <dbReference type="NCBI Taxonomy" id="337895"/>
    <lineage>
        <taxon>Bacteria</taxon>
        <taxon>Bacillati</taxon>
        <taxon>Actinomycetota</taxon>
        <taxon>Actinomycetes</taxon>
        <taxon>Streptosporangiales</taxon>
        <taxon>Thermomonosporaceae</taxon>
        <taxon>Actinomadura</taxon>
    </lineage>
</organism>
<dbReference type="GO" id="GO:0003677">
    <property type="term" value="F:DNA binding"/>
    <property type="evidence" value="ECO:0007669"/>
    <property type="project" value="InterPro"/>
</dbReference>
<dbReference type="Proteomes" id="UP000316706">
    <property type="component" value="Unassembled WGS sequence"/>
</dbReference>
<gene>
    <name evidence="2" type="ORF">FHX41_6066</name>
</gene>
<accession>A0A543INZ4</accession>
<feature type="domain" description="Helix-turn-helix" evidence="1">
    <location>
        <begin position="13"/>
        <end position="61"/>
    </location>
</feature>
<name>A0A543INZ4_9ACTN</name>
<evidence type="ECO:0000313" key="2">
    <source>
        <dbReference type="EMBL" id="TQM72269.1"/>
    </source>
</evidence>
<dbReference type="InterPro" id="IPR010093">
    <property type="entry name" value="SinI_DNA-bd"/>
</dbReference>
<dbReference type="NCBIfam" id="TIGR01764">
    <property type="entry name" value="excise"/>
    <property type="match status" value="1"/>
</dbReference>
<keyword evidence="3" id="KW-1185">Reference proteome</keyword>
<evidence type="ECO:0000259" key="1">
    <source>
        <dbReference type="Pfam" id="PF12728"/>
    </source>
</evidence>
<dbReference type="Pfam" id="PF12728">
    <property type="entry name" value="HTH_17"/>
    <property type="match status" value="1"/>
</dbReference>
<proteinExistence type="predicted"/>
<reference evidence="2 3" key="1">
    <citation type="submission" date="2019-06" db="EMBL/GenBank/DDBJ databases">
        <title>Sequencing the genomes of 1000 actinobacteria strains.</title>
        <authorList>
            <person name="Klenk H.-P."/>
        </authorList>
    </citation>
    <scope>NUCLEOTIDE SEQUENCE [LARGE SCALE GENOMIC DNA]</scope>
    <source>
        <strain evidence="2 3">DSM 45043</strain>
    </source>
</reference>